<feature type="domain" description="N-acetyltransferase" evidence="2">
    <location>
        <begin position="1"/>
        <end position="152"/>
    </location>
</feature>
<dbReference type="SUPFAM" id="SSF55729">
    <property type="entry name" value="Acyl-CoA N-acyltransferases (Nat)"/>
    <property type="match status" value="1"/>
</dbReference>
<dbReference type="VEuPathDB" id="AmoebaDB:NAEGRDRAFT_70030"/>
<protein>
    <submittedName>
        <fullName evidence="3">N-acetyltransferase camello</fullName>
    </submittedName>
</protein>
<sequence>MNEYISKSRNSNELGDLFNYYSKNSEKPENNFFLAVDGEEIVGHVALDKWIYPGDAFEDAEFIQECDRVQNTSLKMLEIRRMSVKSSYRGGGVATALLKHVFKYSKELEMDRIILKTSSLQVGARRLYSKLGFEILGVLRFGPPFSVFKFMIDTSKINISK</sequence>
<dbReference type="PROSITE" id="PS51186">
    <property type="entry name" value="GNAT"/>
    <property type="match status" value="1"/>
</dbReference>
<dbReference type="OrthoDB" id="41532at2759"/>
<dbReference type="Pfam" id="PF00583">
    <property type="entry name" value="Acetyltransf_1"/>
    <property type="match status" value="1"/>
</dbReference>
<dbReference type="InParanoid" id="D2VM69"/>
<dbReference type="AlphaFoldDB" id="D2VM69"/>
<keyword evidence="4" id="KW-1185">Reference proteome</keyword>
<dbReference type="PANTHER" id="PTHR13947:SF37">
    <property type="entry name" value="LD18367P"/>
    <property type="match status" value="1"/>
</dbReference>
<evidence type="ECO:0000256" key="1">
    <source>
        <dbReference type="ARBA" id="ARBA00022679"/>
    </source>
</evidence>
<organism evidence="4">
    <name type="scientific">Naegleria gruberi</name>
    <name type="common">Amoeba</name>
    <dbReference type="NCBI Taxonomy" id="5762"/>
    <lineage>
        <taxon>Eukaryota</taxon>
        <taxon>Discoba</taxon>
        <taxon>Heterolobosea</taxon>
        <taxon>Tetramitia</taxon>
        <taxon>Eutetramitia</taxon>
        <taxon>Vahlkampfiidae</taxon>
        <taxon>Naegleria</taxon>
    </lineage>
</organism>
<dbReference type="STRING" id="5762.D2VM69"/>
<dbReference type="InterPro" id="IPR000182">
    <property type="entry name" value="GNAT_dom"/>
</dbReference>
<dbReference type="RefSeq" id="XP_002674678.1">
    <property type="nucleotide sequence ID" value="XM_002674632.1"/>
</dbReference>
<dbReference type="PANTHER" id="PTHR13947">
    <property type="entry name" value="GNAT FAMILY N-ACETYLTRANSFERASE"/>
    <property type="match status" value="1"/>
</dbReference>
<dbReference type="InterPro" id="IPR016181">
    <property type="entry name" value="Acyl_CoA_acyltransferase"/>
</dbReference>
<reference evidence="3 4" key="1">
    <citation type="journal article" date="2010" name="Cell">
        <title>The genome of Naegleria gruberi illuminates early eukaryotic versatility.</title>
        <authorList>
            <person name="Fritz-Laylin L.K."/>
            <person name="Prochnik S.E."/>
            <person name="Ginger M.L."/>
            <person name="Dacks J.B."/>
            <person name="Carpenter M.L."/>
            <person name="Field M.C."/>
            <person name="Kuo A."/>
            <person name="Paredez A."/>
            <person name="Chapman J."/>
            <person name="Pham J."/>
            <person name="Shu S."/>
            <person name="Neupane R."/>
            <person name="Cipriano M."/>
            <person name="Mancuso J."/>
            <person name="Tu H."/>
            <person name="Salamov A."/>
            <person name="Lindquist E."/>
            <person name="Shapiro H."/>
            <person name="Lucas S."/>
            <person name="Grigoriev I.V."/>
            <person name="Cande W.Z."/>
            <person name="Fulton C."/>
            <person name="Rokhsar D.S."/>
            <person name="Dawson S.C."/>
        </authorList>
    </citation>
    <scope>NUCLEOTIDE SEQUENCE [LARGE SCALE GENOMIC DNA]</scope>
    <source>
        <strain evidence="3 4">NEG-M</strain>
    </source>
</reference>
<dbReference type="EMBL" id="GG738882">
    <property type="protein sequence ID" value="EFC41934.1"/>
    <property type="molecule type" value="Genomic_DNA"/>
</dbReference>
<evidence type="ECO:0000259" key="2">
    <source>
        <dbReference type="PROSITE" id="PS51186"/>
    </source>
</evidence>
<dbReference type="InterPro" id="IPR050769">
    <property type="entry name" value="NAT_camello-type"/>
</dbReference>
<evidence type="ECO:0000313" key="4">
    <source>
        <dbReference type="Proteomes" id="UP000006671"/>
    </source>
</evidence>
<keyword evidence="1 3" id="KW-0808">Transferase</keyword>
<dbReference type="KEGG" id="ngr:NAEGRDRAFT_70030"/>
<gene>
    <name evidence="3" type="ORF">NAEGRDRAFT_70030</name>
</gene>
<name>D2VM69_NAEGR</name>
<dbReference type="CDD" id="cd04301">
    <property type="entry name" value="NAT_SF"/>
    <property type="match status" value="1"/>
</dbReference>
<evidence type="ECO:0000313" key="3">
    <source>
        <dbReference type="EMBL" id="EFC41934.1"/>
    </source>
</evidence>
<dbReference type="Proteomes" id="UP000006671">
    <property type="component" value="Unassembled WGS sequence"/>
</dbReference>
<dbReference type="Gene3D" id="3.40.630.30">
    <property type="match status" value="1"/>
</dbReference>
<proteinExistence type="predicted"/>
<dbReference type="GO" id="GO:0008080">
    <property type="term" value="F:N-acetyltransferase activity"/>
    <property type="evidence" value="ECO:0007669"/>
    <property type="project" value="InterPro"/>
</dbReference>
<dbReference type="GeneID" id="8851548"/>
<accession>D2VM69</accession>